<feature type="compositionally biased region" description="Low complexity" evidence="1">
    <location>
        <begin position="330"/>
        <end position="339"/>
    </location>
</feature>
<feature type="region of interest" description="Disordered" evidence="1">
    <location>
        <begin position="329"/>
        <end position="351"/>
    </location>
</feature>
<dbReference type="InterPro" id="IPR021848">
    <property type="entry name" value="HODM_asu-like"/>
</dbReference>
<sequence length="351" mass="37921">MSEGAPAVYRPFLNGRYEVSAGLFRFGQPIPWRQDGAGETHTFALDREYPRFVRSKAAAHRRALHEYAGEAGLTPELREAALTHVARTLAEDSAGALHWDGQTFRNDQLGWAARLDLRWGGIEHLERFAAPHAALVENLTPVGSLDFLGLNAPEDLAVIARGDGGDWLAATHVLSPQHWDPRDKLGRDFVAVHAPVAGSGPMNATAPRLVDAVITRGPFIRFAWGLSMGDRLDHHPASPPDADRHAATRFHPDGAFLRVERQTLTGFPAAGGALFTIRPYTTPLTQAVQTPKHAVRLAQALRSMTPEQVGYKGLQTLLPDVLAWLDARAGSPGTSRSPEGPGGGPGVHSET</sequence>
<dbReference type="Pfam" id="PF11927">
    <property type="entry name" value="HODM_asu-like"/>
    <property type="match status" value="1"/>
</dbReference>
<reference evidence="2 3" key="1">
    <citation type="submission" date="2017-05" db="EMBL/GenBank/DDBJ databases">
        <title>The complete genome sequence of Deinococcus ficus isolated from the rhizosphere of the Ficus religiosa L. in Taiwan.</title>
        <authorList>
            <person name="Wu K.-M."/>
            <person name="Liao T.-L."/>
            <person name="Liu Y.-M."/>
            <person name="Young C.-C."/>
            <person name="Tsai S.-F."/>
        </authorList>
    </citation>
    <scope>NUCLEOTIDE SEQUENCE [LARGE SCALE GENOMIC DNA]</scope>
    <source>
        <strain evidence="2 3">CC-FR2-10</strain>
    </source>
</reference>
<dbReference type="AlphaFoldDB" id="A0A221SW66"/>
<dbReference type="EMBL" id="CP021081">
    <property type="protein sequence ID" value="ASN80884.1"/>
    <property type="molecule type" value="Genomic_DNA"/>
</dbReference>
<evidence type="ECO:0000313" key="2">
    <source>
        <dbReference type="EMBL" id="ASN80884.1"/>
    </source>
</evidence>
<gene>
    <name evidence="2" type="ORF">DFI_07630</name>
</gene>
<protein>
    <recommendedName>
        <fullName evidence="4">DUF3445 domain-containing protein</fullName>
    </recommendedName>
</protein>
<name>A0A221SW66_9DEIO</name>
<evidence type="ECO:0000313" key="3">
    <source>
        <dbReference type="Proteomes" id="UP000259030"/>
    </source>
</evidence>
<keyword evidence="3" id="KW-1185">Reference proteome</keyword>
<dbReference type="KEGG" id="dfc:DFI_07630"/>
<evidence type="ECO:0000256" key="1">
    <source>
        <dbReference type="SAM" id="MobiDB-lite"/>
    </source>
</evidence>
<organism evidence="2 3">
    <name type="scientific">Deinococcus ficus</name>
    <dbReference type="NCBI Taxonomy" id="317577"/>
    <lineage>
        <taxon>Bacteria</taxon>
        <taxon>Thermotogati</taxon>
        <taxon>Deinococcota</taxon>
        <taxon>Deinococci</taxon>
        <taxon>Deinococcales</taxon>
        <taxon>Deinococcaceae</taxon>
        <taxon>Deinococcus</taxon>
    </lineage>
</organism>
<accession>A0A221SW66</accession>
<dbReference type="STRING" id="317577.GCA_000419625_02392"/>
<evidence type="ECO:0008006" key="4">
    <source>
        <dbReference type="Google" id="ProtNLM"/>
    </source>
</evidence>
<feature type="compositionally biased region" description="Gly residues" evidence="1">
    <location>
        <begin position="340"/>
        <end position="351"/>
    </location>
</feature>
<dbReference type="RefSeq" id="WP_081425657.1">
    <property type="nucleotide sequence ID" value="NZ_CP021081.1"/>
</dbReference>
<proteinExistence type="predicted"/>
<dbReference type="Proteomes" id="UP000259030">
    <property type="component" value="Chromosome"/>
</dbReference>